<proteinExistence type="predicted"/>
<dbReference type="Proteomes" id="UP000238296">
    <property type="component" value="Unassembled WGS sequence"/>
</dbReference>
<gene>
    <name evidence="1" type="ORF">C1Y40_03573</name>
</gene>
<evidence type="ECO:0000313" key="2">
    <source>
        <dbReference type="Proteomes" id="UP000238296"/>
    </source>
</evidence>
<dbReference type="EMBL" id="PPEA01000522">
    <property type="protein sequence ID" value="PQM46253.1"/>
    <property type="molecule type" value="Genomic_DNA"/>
</dbReference>
<dbReference type="AlphaFoldDB" id="A0A2S8BHX2"/>
<sequence>MPTVLELELEALARLSPQLRLLAGLLKGFGDPTLHAPPAAPSDTPSMVAARSVTTETLPAVEETVADRFVVVGDLVERARIAFAESEASLTAVITSAGNLLPPTSPGS</sequence>
<evidence type="ECO:0000313" key="1">
    <source>
        <dbReference type="EMBL" id="PQM46253.1"/>
    </source>
</evidence>
<protein>
    <submittedName>
        <fullName evidence="1">Uncharacterized protein</fullName>
    </submittedName>
</protein>
<organism evidence="1 2">
    <name type="scientific">Mycobacterium talmoniae</name>
    <dbReference type="NCBI Taxonomy" id="1858794"/>
    <lineage>
        <taxon>Bacteria</taxon>
        <taxon>Bacillati</taxon>
        <taxon>Actinomycetota</taxon>
        <taxon>Actinomycetes</taxon>
        <taxon>Mycobacteriales</taxon>
        <taxon>Mycobacteriaceae</taxon>
        <taxon>Mycobacterium</taxon>
    </lineage>
</organism>
<accession>A0A2S8BHX2</accession>
<reference evidence="1 2" key="1">
    <citation type="journal article" date="2017" name="Int. J. Syst. Evol. Microbiol.">
        <title>Mycobacterium talmoniae sp. nov., a slowly growing mycobacterium isolated from human respiratory samples.</title>
        <authorList>
            <person name="Davidson R.M."/>
            <person name="DeGroote M.A."/>
            <person name="Marola J.L."/>
            <person name="Buss S."/>
            <person name="Jones V."/>
            <person name="McNeil M.R."/>
            <person name="Freifeld A.G."/>
            <person name="Elaine Epperson L."/>
            <person name="Hasan N.A."/>
            <person name="Jackson M."/>
            <person name="Iwen P.C."/>
            <person name="Salfinger M."/>
            <person name="Strong M."/>
        </authorList>
    </citation>
    <scope>NUCLEOTIDE SEQUENCE [LARGE SCALE GENOMIC DNA]</scope>
    <source>
        <strain evidence="1 2">ATCC BAA-2683</strain>
    </source>
</reference>
<name>A0A2S8BHX2_9MYCO</name>
<comment type="caution">
    <text evidence="1">The sequence shown here is derived from an EMBL/GenBank/DDBJ whole genome shotgun (WGS) entry which is preliminary data.</text>
</comment>
<dbReference type="RefSeq" id="WP_131823617.1">
    <property type="nucleotide sequence ID" value="NZ_MLQM01000083.1"/>
</dbReference>